<reference evidence="5 6" key="1">
    <citation type="submission" date="2019-11" db="EMBL/GenBank/DDBJ databases">
        <title>Agromyces kandeliae sp. nov., isolated from mangrove soil.</title>
        <authorList>
            <person name="Wang R."/>
        </authorList>
    </citation>
    <scope>NUCLEOTIDE SEQUENCE [LARGE SCALE GENOMIC DNA]</scope>
    <source>
        <strain evidence="5 6">JCM 11433</strain>
    </source>
</reference>
<organism evidence="5 6">
    <name type="scientific">Agromyces bracchium</name>
    <dbReference type="NCBI Taxonomy" id="88376"/>
    <lineage>
        <taxon>Bacteria</taxon>
        <taxon>Bacillati</taxon>
        <taxon>Actinomycetota</taxon>
        <taxon>Actinomycetes</taxon>
        <taxon>Micrococcales</taxon>
        <taxon>Microbacteriaceae</taxon>
        <taxon>Agromyces</taxon>
    </lineage>
</organism>
<sequence>MTTVLRGITWEHERGYGSVAAAAEAYRAVAPDVEVVWEYRSLLAFGDQGLDELVEGHDLLVIDHPHIPFAAERGLLLPLDGQGHDDELAVLATQSVGASHASYQHRGRQWGLATDAAAQVAAWRPDLLDAPPRTWDEVLALAAEGRVLWPAKPVDAFSSLVTIAASHGSEPMREPGVFLRRDAALEVLGIMRRLAELTPDDNLGLNPIDVADRLAEGDRFAYSPLLFGYTNYSRAGFREHRLAYVDIPAGSAGVRGSLLGGAGIAVSAHTRHPEAAIAHAFWLDSAAVQEGVYFDGGGQPGNAVAWESDRTNELALDFFRGTRATLESAYVRPRHPDYPDLQNEIGPLITAALAGRLTDDELIARLDEATERHLED</sequence>
<comment type="similarity">
    <text evidence="2">Belongs to the bacterial solute-binding protein 1 family.</text>
</comment>
<comment type="subcellular location">
    <subcellularLocation>
        <location evidence="1">Cell envelope</location>
    </subcellularLocation>
</comment>
<keyword evidence="3" id="KW-0813">Transport</keyword>
<keyword evidence="4" id="KW-0732">Signal</keyword>
<evidence type="ECO:0000256" key="1">
    <source>
        <dbReference type="ARBA" id="ARBA00004196"/>
    </source>
</evidence>
<evidence type="ECO:0000256" key="3">
    <source>
        <dbReference type="ARBA" id="ARBA00022448"/>
    </source>
</evidence>
<dbReference type="AlphaFoldDB" id="A0A6I3MBF4"/>
<dbReference type="OrthoDB" id="3495561at2"/>
<comment type="caution">
    <text evidence="5">The sequence shown here is derived from an EMBL/GenBank/DDBJ whole genome shotgun (WGS) entry which is preliminary data.</text>
</comment>
<gene>
    <name evidence="5" type="ORF">GJ743_18465</name>
</gene>
<evidence type="ECO:0000256" key="2">
    <source>
        <dbReference type="ARBA" id="ARBA00008520"/>
    </source>
</evidence>
<dbReference type="InterPro" id="IPR050490">
    <property type="entry name" value="Bact_solute-bd_prot1"/>
</dbReference>
<evidence type="ECO:0000313" key="5">
    <source>
        <dbReference type="EMBL" id="MTH70351.1"/>
    </source>
</evidence>
<dbReference type="GO" id="GO:0030313">
    <property type="term" value="C:cell envelope"/>
    <property type="evidence" value="ECO:0007669"/>
    <property type="project" value="UniProtKB-SubCell"/>
</dbReference>
<protein>
    <submittedName>
        <fullName evidence="5">Extracellular solute-binding protein</fullName>
    </submittedName>
</protein>
<dbReference type="PANTHER" id="PTHR43649">
    <property type="entry name" value="ARABINOSE-BINDING PROTEIN-RELATED"/>
    <property type="match status" value="1"/>
</dbReference>
<dbReference type="EMBL" id="WMLB01000045">
    <property type="protein sequence ID" value="MTH70351.1"/>
    <property type="molecule type" value="Genomic_DNA"/>
</dbReference>
<evidence type="ECO:0000313" key="6">
    <source>
        <dbReference type="Proteomes" id="UP000433071"/>
    </source>
</evidence>
<dbReference type="PANTHER" id="PTHR43649:SF31">
    <property type="entry name" value="SN-GLYCEROL-3-PHOSPHATE-BINDING PERIPLASMIC PROTEIN UGPB"/>
    <property type="match status" value="1"/>
</dbReference>
<dbReference type="Proteomes" id="UP000433071">
    <property type="component" value="Unassembled WGS sequence"/>
</dbReference>
<proteinExistence type="inferred from homology"/>
<keyword evidence="6" id="KW-1185">Reference proteome</keyword>
<dbReference type="SUPFAM" id="SSF53850">
    <property type="entry name" value="Periplasmic binding protein-like II"/>
    <property type="match status" value="1"/>
</dbReference>
<evidence type="ECO:0000256" key="4">
    <source>
        <dbReference type="ARBA" id="ARBA00022729"/>
    </source>
</evidence>
<dbReference type="RefSeq" id="WP_155053373.1">
    <property type="nucleotide sequence ID" value="NZ_BAAAIB010000009.1"/>
</dbReference>
<dbReference type="Gene3D" id="3.40.190.10">
    <property type="entry name" value="Periplasmic binding protein-like II"/>
    <property type="match status" value="1"/>
</dbReference>
<name>A0A6I3MBF4_9MICO</name>
<dbReference type="InterPro" id="IPR006059">
    <property type="entry name" value="SBP"/>
</dbReference>
<dbReference type="Pfam" id="PF13416">
    <property type="entry name" value="SBP_bac_8"/>
    <property type="match status" value="1"/>
</dbReference>
<accession>A0A6I3MBF4</accession>